<protein>
    <submittedName>
        <fullName evidence="1">Uncharacterized protein</fullName>
    </submittedName>
</protein>
<reference evidence="1" key="1">
    <citation type="journal article" date="2021" name="Proc. Natl. Acad. Sci. U.S.A.">
        <title>A Catalog of Tens of Thousands of Viruses from Human Metagenomes Reveals Hidden Associations with Chronic Diseases.</title>
        <authorList>
            <person name="Tisza M.J."/>
            <person name="Buck C.B."/>
        </authorList>
    </citation>
    <scope>NUCLEOTIDE SEQUENCE</scope>
    <source>
        <strain evidence="1">CtGfF74</strain>
    </source>
</reference>
<accession>A0A8S5NLQ0</accession>
<sequence>MNPLMSLIGSMGGSKNPMSAMIQAVNMINQIKKSGNPQAAFDQVAQSNPQIKQAMDMCKDRNPQQVFEQMCKRNGMDPGQFSGMLK</sequence>
<organism evidence="1">
    <name type="scientific">Siphoviridae sp. ctGfF74</name>
    <dbReference type="NCBI Taxonomy" id="2826223"/>
    <lineage>
        <taxon>Viruses</taxon>
        <taxon>Duplodnaviria</taxon>
        <taxon>Heunggongvirae</taxon>
        <taxon>Uroviricota</taxon>
        <taxon>Caudoviricetes</taxon>
    </lineage>
</organism>
<name>A0A8S5NLQ0_9CAUD</name>
<proteinExistence type="predicted"/>
<dbReference type="EMBL" id="BK015188">
    <property type="protein sequence ID" value="DAD95011.1"/>
    <property type="molecule type" value="Genomic_DNA"/>
</dbReference>
<evidence type="ECO:0000313" key="1">
    <source>
        <dbReference type="EMBL" id="DAD95011.1"/>
    </source>
</evidence>